<gene>
    <name evidence="10" type="ORF">JCM7686_1483</name>
</gene>
<keyword evidence="8" id="KW-0234">DNA repair</keyword>
<name>S5XMU6_PARAH</name>
<evidence type="ECO:0000256" key="8">
    <source>
        <dbReference type="ARBA" id="ARBA00023204"/>
    </source>
</evidence>
<keyword evidence="7" id="KW-0460">Magnesium</keyword>
<protein>
    <recommendedName>
        <fullName evidence="9">Endonuclease/exonuclease/phosphatase domain-containing protein</fullName>
    </recommendedName>
</protein>
<evidence type="ECO:0000259" key="9">
    <source>
        <dbReference type="Pfam" id="PF03372"/>
    </source>
</evidence>
<dbReference type="GO" id="GO:0006281">
    <property type="term" value="P:DNA repair"/>
    <property type="evidence" value="ECO:0007669"/>
    <property type="project" value="UniProtKB-KW"/>
</dbReference>
<evidence type="ECO:0000256" key="3">
    <source>
        <dbReference type="ARBA" id="ARBA00022722"/>
    </source>
</evidence>
<dbReference type="GO" id="GO:0004518">
    <property type="term" value="F:nuclease activity"/>
    <property type="evidence" value="ECO:0007669"/>
    <property type="project" value="UniProtKB-KW"/>
</dbReference>
<dbReference type="InterPro" id="IPR036691">
    <property type="entry name" value="Endo/exonu/phosph_ase_sf"/>
</dbReference>
<evidence type="ECO:0000256" key="5">
    <source>
        <dbReference type="ARBA" id="ARBA00022763"/>
    </source>
</evidence>
<comment type="cofactor">
    <cofactor evidence="1">
        <name>Mn(2+)</name>
        <dbReference type="ChEBI" id="CHEBI:29035"/>
    </cofactor>
</comment>
<dbReference type="Proteomes" id="UP000015480">
    <property type="component" value="Chromosome"/>
</dbReference>
<evidence type="ECO:0000256" key="4">
    <source>
        <dbReference type="ARBA" id="ARBA00022723"/>
    </source>
</evidence>
<keyword evidence="6" id="KW-0378">Hydrolase</keyword>
<dbReference type="AlphaFoldDB" id="S5XMU6"/>
<dbReference type="KEGG" id="pami:JCM7686_1483"/>
<evidence type="ECO:0000313" key="10">
    <source>
        <dbReference type="EMBL" id="AGT08584.1"/>
    </source>
</evidence>
<dbReference type="RefSeq" id="WP_020950222.1">
    <property type="nucleotide sequence ID" value="NC_022041.1"/>
</dbReference>
<evidence type="ECO:0000313" key="11">
    <source>
        <dbReference type="Proteomes" id="UP000015480"/>
    </source>
</evidence>
<dbReference type="HOGENOM" id="CLU_806105_0_0_5"/>
<evidence type="ECO:0000256" key="7">
    <source>
        <dbReference type="ARBA" id="ARBA00022842"/>
    </source>
</evidence>
<dbReference type="InterPro" id="IPR051547">
    <property type="entry name" value="TDP2-like"/>
</dbReference>
<dbReference type="GO" id="GO:0046872">
    <property type="term" value="F:metal ion binding"/>
    <property type="evidence" value="ECO:0007669"/>
    <property type="project" value="UniProtKB-KW"/>
</dbReference>
<keyword evidence="3" id="KW-0540">Nuclease</keyword>
<dbReference type="SUPFAM" id="SSF56219">
    <property type="entry name" value="DNase I-like"/>
    <property type="match status" value="1"/>
</dbReference>
<dbReference type="PANTHER" id="PTHR15822">
    <property type="entry name" value="TRAF AND TNF RECEPTOR-ASSOCIATED PROTEIN"/>
    <property type="match status" value="1"/>
</dbReference>
<dbReference type="InterPro" id="IPR005135">
    <property type="entry name" value="Endo/exonuclease/phosphatase"/>
</dbReference>
<dbReference type="STRING" id="1367847.JCM7686_1483"/>
<dbReference type="EMBL" id="CP006650">
    <property type="protein sequence ID" value="AGT08584.1"/>
    <property type="molecule type" value="Genomic_DNA"/>
</dbReference>
<keyword evidence="11" id="KW-1185">Reference proteome</keyword>
<evidence type="ECO:0000256" key="2">
    <source>
        <dbReference type="ARBA" id="ARBA00001946"/>
    </source>
</evidence>
<dbReference type="PATRIC" id="fig|1367847.3.peg.1456"/>
<keyword evidence="5" id="KW-0227">DNA damage</keyword>
<accession>S5XMU6</accession>
<dbReference type="Gene3D" id="3.60.10.10">
    <property type="entry name" value="Endonuclease/exonuclease/phosphatase"/>
    <property type="match status" value="1"/>
</dbReference>
<dbReference type="eggNOG" id="COG3568">
    <property type="taxonomic scope" value="Bacteria"/>
</dbReference>
<feature type="domain" description="Endonuclease/exonuclease/phosphatase" evidence="9">
    <location>
        <begin position="64"/>
        <end position="321"/>
    </location>
</feature>
<organism evidence="10 11">
    <name type="scientific">Paracoccus aminophilus JCM 7686</name>
    <dbReference type="NCBI Taxonomy" id="1367847"/>
    <lineage>
        <taxon>Bacteria</taxon>
        <taxon>Pseudomonadati</taxon>
        <taxon>Pseudomonadota</taxon>
        <taxon>Alphaproteobacteria</taxon>
        <taxon>Rhodobacterales</taxon>
        <taxon>Paracoccaceae</taxon>
        <taxon>Paracoccus</taxon>
    </lineage>
</organism>
<comment type="cofactor">
    <cofactor evidence="2">
        <name>Mg(2+)</name>
        <dbReference type="ChEBI" id="CHEBI:18420"/>
    </cofactor>
</comment>
<evidence type="ECO:0000256" key="6">
    <source>
        <dbReference type="ARBA" id="ARBA00022801"/>
    </source>
</evidence>
<reference evidence="10 11" key="1">
    <citation type="journal article" date="2014" name="BMC Genomics">
        <title>Architecture and functions of a multipartite genome of the methylotrophic bacterium Paracoccus aminophilus JCM 7686, containing primary and secondary chromids.</title>
        <authorList>
            <person name="Dziewit L."/>
            <person name="Czarnecki J."/>
            <person name="Wibberg D."/>
            <person name="Radlinska M."/>
            <person name="Mrozek P."/>
            <person name="Szymczak M."/>
            <person name="Schluter A."/>
            <person name="Puhler A."/>
            <person name="Bartosik D."/>
        </authorList>
    </citation>
    <scope>NUCLEOTIDE SEQUENCE [LARGE SCALE GENOMIC DNA]</scope>
    <source>
        <strain evidence="10">JCM 7686</strain>
    </source>
</reference>
<dbReference type="GO" id="GO:0016787">
    <property type="term" value="F:hydrolase activity"/>
    <property type="evidence" value="ECO:0007669"/>
    <property type="project" value="UniProtKB-KW"/>
</dbReference>
<evidence type="ECO:0000256" key="1">
    <source>
        <dbReference type="ARBA" id="ARBA00001936"/>
    </source>
</evidence>
<dbReference type="PANTHER" id="PTHR15822:SF4">
    <property type="entry name" value="TYROSYL-DNA PHOSPHODIESTERASE 2"/>
    <property type="match status" value="1"/>
</dbReference>
<keyword evidence="4" id="KW-0479">Metal-binding</keyword>
<proteinExistence type="predicted"/>
<dbReference type="Pfam" id="PF03372">
    <property type="entry name" value="Exo_endo_phos"/>
    <property type="match status" value="1"/>
</dbReference>
<sequence length="334" mass="35866">MSTPTFATTSCLQPLSQEERAEIAMLDRTVAAHDAHLASLPAMTEVETGGTAPEAPLAFPLTVVTWNLERCLFPRESAAKIAASGADVVLLSEMDKGMARTAQRHTTAEVAAALDMAYVYGTEFIELGLGSETERSFCTEPENALGFHGNAALAATSLQRPFLLRLPGKRFWFLSGGDQPRLGERMAIGAMVSTQAGPIVIVSTHLESNADAPQRLAQIAALIDALDAAFPGLPVLIGGDLNTGNQIAGDWRDETLFAHAEARGFSTHGAPEGVMTTRQSLITRWPDRAMKLDWFLARGLRISAADCISSLDETGRPLSDHDMIRVRIEGLLVN</sequence>